<dbReference type="EMBL" id="ASWB01000001">
    <property type="protein sequence ID" value="EOT73204.1"/>
    <property type="molecule type" value="Genomic_DNA"/>
</dbReference>
<dbReference type="Proteomes" id="UP000013781">
    <property type="component" value="Unassembled WGS sequence"/>
</dbReference>
<keyword evidence="5" id="KW-1185">Reference proteome</keyword>
<reference evidence="2 4" key="1">
    <citation type="submission" date="2013-02" db="EMBL/GenBank/DDBJ databases">
        <title>The Genome Sequence of Enterococcus moraviensis BAA-383.</title>
        <authorList>
            <consortium name="The Broad Institute Genome Sequencing Platform"/>
            <consortium name="The Broad Institute Genome Sequencing Center for Infectious Disease"/>
            <person name="Earl A.M."/>
            <person name="Gilmore M.S."/>
            <person name="Lebreton F."/>
            <person name="Walker B."/>
            <person name="Young S.K."/>
            <person name="Zeng Q."/>
            <person name="Gargeya S."/>
            <person name="Fitzgerald M."/>
            <person name="Haas B."/>
            <person name="Abouelleil A."/>
            <person name="Alvarado L."/>
            <person name="Arachchi H.M."/>
            <person name="Berlin A.M."/>
            <person name="Chapman S.B."/>
            <person name="Dewar J."/>
            <person name="Goldberg J."/>
            <person name="Griggs A."/>
            <person name="Gujja S."/>
            <person name="Hansen M."/>
            <person name="Howarth C."/>
            <person name="Imamovic A."/>
            <person name="Larimer J."/>
            <person name="McCowan C."/>
            <person name="Murphy C."/>
            <person name="Neiman D."/>
            <person name="Pearson M."/>
            <person name="Priest M."/>
            <person name="Roberts A."/>
            <person name="Saif S."/>
            <person name="Shea T."/>
            <person name="Sisk P."/>
            <person name="Sykes S."/>
            <person name="Wortman J."/>
            <person name="Nusbaum C."/>
            <person name="Birren B."/>
        </authorList>
    </citation>
    <scope>NUCLEOTIDE SEQUENCE [LARGE SCALE GENOMIC DNA]</scope>
    <source>
        <strain evidence="2 4">ATCC BAA-383</strain>
    </source>
</reference>
<feature type="transmembrane region" description="Helical" evidence="1">
    <location>
        <begin position="116"/>
        <end position="142"/>
    </location>
</feature>
<dbReference type="RefSeq" id="WP_010765052.1">
    <property type="nucleotide sequence ID" value="NZ_ASWB01000001.1"/>
</dbReference>
<comment type="caution">
    <text evidence="2">The sequence shown here is derived from an EMBL/GenBank/DDBJ whole genome shotgun (WGS) entry which is preliminary data.</text>
</comment>
<dbReference type="AlphaFoldDB" id="R2TKE8"/>
<evidence type="ECO:0000313" key="2">
    <source>
        <dbReference type="EMBL" id="EOI00567.1"/>
    </source>
</evidence>
<evidence type="ECO:0000256" key="1">
    <source>
        <dbReference type="SAM" id="Phobius"/>
    </source>
</evidence>
<dbReference type="STRING" id="155617.RV09_GL000159"/>
<name>R2TKE8_9ENTE</name>
<reference evidence="3 5" key="2">
    <citation type="submission" date="2013-03" db="EMBL/GenBank/DDBJ databases">
        <title>The Genome Sequence of Enterococcus moraviensis BAA-383 (PacBio/Illumina hybrid assembly).</title>
        <authorList>
            <consortium name="The Broad Institute Genomics Platform"/>
            <consortium name="The Broad Institute Genome Sequencing Center for Infectious Disease"/>
            <person name="Earl A."/>
            <person name="Russ C."/>
            <person name="Gilmore M."/>
            <person name="Surin D."/>
            <person name="Walker B."/>
            <person name="Young S."/>
            <person name="Zeng Q."/>
            <person name="Gargeya S."/>
            <person name="Fitzgerald M."/>
            <person name="Haas B."/>
            <person name="Abouelleil A."/>
            <person name="Allen A.W."/>
            <person name="Alvarado L."/>
            <person name="Arachchi H.M."/>
            <person name="Berlin A.M."/>
            <person name="Chapman S.B."/>
            <person name="Gainer-Dewar J."/>
            <person name="Goldberg J."/>
            <person name="Griggs A."/>
            <person name="Gujja S."/>
            <person name="Hansen M."/>
            <person name="Howarth C."/>
            <person name="Imamovic A."/>
            <person name="Ireland A."/>
            <person name="Larimer J."/>
            <person name="McCowan C."/>
            <person name="Murphy C."/>
            <person name="Pearson M."/>
            <person name="Poon T.W."/>
            <person name="Priest M."/>
            <person name="Roberts A."/>
            <person name="Saif S."/>
            <person name="Shea T."/>
            <person name="Sisk P."/>
            <person name="Sykes S."/>
            <person name="Wortman J."/>
            <person name="Nusbaum C."/>
            <person name="Birren B."/>
        </authorList>
    </citation>
    <scope>NUCLEOTIDE SEQUENCE [LARGE SCALE GENOMIC DNA]</scope>
    <source>
        <strain evidence="3 5">ATCC BAA-383</strain>
    </source>
</reference>
<dbReference type="OrthoDB" id="2182103at2"/>
<keyword evidence="1" id="KW-0472">Membrane</keyword>
<keyword evidence="1" id="KW-1133">Transmembrane helix</keyword>
<feature type="transmembrane region" description="Helical" evidence="1">
    <location>
        <begin position="204"/>
        <end position="226"/>
    </location>
</feature>
<proteinExistence type="predicted"/>
<dbReference type="PATRIC" id="fig|1158609.3.peg.1631"/>
<evidence type="ECO:0000313" key="5">
    <source>
        <dbReference type="Proteomes" id="UP000014157"/>
    </source>
</evidence>
<accession>R2TKE8</accession>
<feature type="transmembrane region" description="Helical" evidence="1">
    <location>
        <begin position="20"/>
        <end position="38"/>
    </location>
</feature>
<gene>
    <name evidence="3" type="ORF">I586_00197</name>
    <name evidence="2" type="ORF">UAY_01670</name>
</gene>
<protein>
    <recommendedName>
        <fullName evidence="6">ABC3 transporter permease protein domain-containing protein</fullName>
    </recommendedName>
</protein>
<dbReference type="EMBL" id="AJAS01000014">
    <property type="protein sequence ID" value="EOI00567.1"/>
    <property type="molecule type" value="Genomic_DNA"/>
</dbReference>
<dbReference type="Proteomes" id="UP000014157">
    <property type="component" value="Unassembled WGS sequence"/>
</dbReference>
<evidence type="ECO:0008006" key="6">
    <source>
        <dbReference type="Google" id="ProtNLM"/>
    </source>
</evidence>
<sequence length="236" mass="26829">MKSIRYALASVSYHKKISFTIGICASFFLFLLTSILNLKDIERAFYSQVSSMINNTEYHANYQKIMQVYSSLYIICLLLWIILMTLVIFISLKIKEQDIMKWRIMGFSNRFVIKQTILEILIPMILGILMIAVFLIVCQHTYEYLLLKTRPLLASGMGIKQVPFFSSQVLIESTPNAAISTAVDTHFISMRISSLSVSTIFNAFSKNCLLMISLTTGITLASASIISRKSKKVFRT</sequence>
<keyword evidence="1" id="KW-0812">Transmembrane</keyword>
<dbReference type="HOGENOM" id="CLU_1173966_0_0_9"/>
<dbReference type="eggNOG" id="ENOG50304HG">
    <property type="taxonomic scope" value="Bacteria"/>
</dbReference>
<evidence type="ECO:0000313" key="4">
    <source>
        <dbReference type="Proteomes" id="UP000013781"/>
    </source>
</evidence>
<organism evidence="2 4">
    <name type="scientific">Enterococcus moraviensis ATCC BAA-383</name>
    <dbReference type="NCBI Taxonomy" id="1158609"/>
    <lineage>
        <taxon>Bacteria</taxon>
        <taxon>Bacillati</taxon>
        <taxon>Bacillota</taxon>
        <taxon>Bacilli</taxon>
        <taxon>Lactobacillales</taxon>
        <taxon>Enterococcaceae</taxon>
        <taxon>Enterococcus</taxon>
    </lineage>
</organism>
<feature type="transmembrane region" description="Helical" evidence="1">
    <location>
        <begin position="72"/>
        <end position="95"/>
    </location>
</feature>
<evidence type="ECO:0000313" key="3">
    <source>
        <dbReference type="EMBL" id="EOT73204.1"/>
    </source>
</evidence>